<evidence type="ECO:0000313" key="2">
    <source>
        <dbReference type="Proteomes" id="UP001597525"/>
    </source>
</evidence>
<protein>
    <submittedName>
        <fullName evidence="1">Rpn family recombination-promoting nuclease/putative transposase</fullName>
    </submittedName>
</protein>
<comment type="caution">
    <text evidence="1">The sequence shown here is derived from an EMBL/GenBank/DDBJ whole genome shotgun (WGS) entry which is preliminary data.</text>
</comment>
<dbReference type="EMBL" id="JBHUPB010000004">
    <property type="protein sequence ID" value="MFD2966768.1"/>
    <property type="molecule type" value="Genomic_DNA"/>
</dbReference>
<accession>A0ABW6BDZ0</accession>
<gene>
    <name evidence="1" type="ORF">ACFS7Y_05195</name>
</gene>
<reference evidence="2" key="1">
    <citation type="journal article" date="2019" name="Int. J. Syst. Evol. Microbiol.">
        <title>The Global Catalogue of Microorganisms (GCM) 10K type strain sequencing project: providing services to taxonomists for standard genome sequencing and annotation.</title>
        <authorList>
            <consortium name="The Broad Institute Genomics Platform"/>
            <consortium name="The Broad Institute Genome Sequencing Center for Infectious Disease"/>
            <person name="Wu L."/>
            <person name="Ma J."/>
        </authorList>
    </citation>
    <scope>NUCLEOTIDE SEQUENCE [LARGE SCALE GENOMIC DNA]</scope>
    <source>
        <strain evidence="2">KCTC 22814</strain>
    </source>
</reference>
<evidence type="ECO:0000313" key="1">
    <source>
        <dbReference type="EMBL" id="MFD2966768.1"/>
    </source>
</evidence>
<name>A0ABW6BDZ0_9SPHI</name>
<dbReference type="Pfam" id="PF12784">
    <property type="entry name" value="PDDEXK_2"/>
    <property type="match status" value="1"/>
</dbReference>
<dbReference type="Proteomes" id="UP001597525">
    <property type="component" value="Unassembled WGS sequence"/>
</dbReference>
<dbReference type="NCBIfam" id="TIGR01784">
    <property type="entry name" value="T_den_put_tspse"/>
    <property type="match status" value="1"/>
</dbReference>
<dbReference type="PANTHER" id="PTHR41317">
    <property type="entry name" value="PD-(D_E)XK NUCLEASE FAMILY TRANSPOSASE"/>
    <property type="match status" value="1"/>
</dbReference>
<dbReference type="PANTHER" id="PTHR41317:SF1">
    <property type="entry name" value="PD-(D_E)XK NUCLEASE FAMILY TRANSPOSASE"/>
    <property type="match status" value="1"/>
</dbReference>
<dbReference type="RefSeq" id="WP_320182469.1">
    <property type="nucleotide sequence ID" value="NZ_CP138332.1"/>
</dbReference>
<organism evidence="1 2">
    <name type="scientific">Sphingobacterium bambusae</name>
    <dbReference type="NCBI Taxonomy" id="662858"/>
    <lineage>
        <taxon>Bacteria</taxon>
        <taxon>Pseudomonadati</taxon>
        <taxon>Bacteroidota</taxon>
        <taxon>Sphingobacteriia</taxon>
        <taxon>Sphingobacteriales</taxon>
        <taxon>Sphingobacteriaceae</taxon>
        <taxon>Sphingobacterium</taxon>
    </lineage>
</organism>
<keyword evidence="2" id="KW-1185">Reference proteome</keyword>
<sequence length="377" mass="42542">MKTHAYMDLTTDYAFKRVFASENNKDLLISLINAVLGGRRNVVDLSYERNEHVGEVTAIGTIILDLCCTADDGTKFIIEVQRSPQLNFKRRMLYYGSKLIVDQAPTGDRKSWNYDVSAVYVIALMEGFVFTDDPDSKDVRSAIYLCNSDTGSVFYEDLCFIYIQLFNFTKADDALKSDLDTWLYLLKNMPRMTGYPPQLLEQPLFEKLFNVAQYSKLDKEERMMYDVSLKRKWDQEAVRQLQERQLETAIKQSLDEGIKKGLETGVKRGIKEGVEKGMKAGVEKGMKAGVEKGMKAGVEKGMKAGVEKGMKAGVEKGIEKGKALGIEEGIAHRNASIVRKLISHGDWSDEYIADLAEVSINYVHCVRKEIADEEGRS</sequence>
<dbReference type="InterPro" id="IPR010106">
    <property type="entry name" value="RpnA"/>
</dbReference>
<proteinExistence type="predicted"/>